<feature type="region of interest" description="Disordered" evidence="2">
    <location>
        <begin position="1"/>
        <end position="23"/>
    </location>
</feature>
<evidence type="ECO:0000256" key="2">
    <source>
        <dbReference type="SAM" id="MobiDB-lite"/>
    </source>
</evidence>
<dbReference type="Proteomes" id="UP000721954">
    <property type="component" value="Unassembled WGS sequence"/>
</dbReference>
<evidence type="ECO:0000259" key="3">
    <source>
        <dbReference type="Pfam" id="PF01979"/>
    </source>
</evidence>
<evidence type="ECO:0000256" key="1">
    <source>
        <dbReference type="ARBA" id="ARBA00022801"/>
    </source>
</evidence>
<protein>
    <submittedName>
        <fullName evidence="4">Amidohydrolase family protein</fullName>
    </submittedName>
</protein>
<sequence length="476" mass="50925">MTVSVRPTRAGAGRTPGPDREELPVNDTLIRDAELVVTMDGDEIPGGWVALADGTVTGVGRAGDEPTAARTLSARGALVTPGLINTHHHIFQNLTRAYAPATRYELFDWLRTLYPLWTALDEEAVEVSTWVGLAELALGGCTTTADMLHAHPRPRLIDAQIRAARQVGLRFHPARGALDLSERDGGPAPDALVESAEEILGDSERLVAAYHDPAPGSMLRISLAPATQAAVTERLMVETARLAERLDVRLHTHLAEDRGEEQYCLETFGRRPVDQFEHVGWGSERAWVAHLVFSREDERARLARWGTGVAHCPGSTMMLGAGAASLPDLRAAGVTVGLGCDGSASTDHASLWLEARTALAAARERGGAAAATARDILRAATVDAAACLGRGDELGRLRPGAPADVVVWELDRFAFAGAHTDLVEAWLRCGPVRPRHTLVQGRPVVEDGALTLPGTTDMLTVHARISRRIQRLGAGA</sequence>
<proteinExistence type="predicted"/>
<keyword evidence="5" id="KW-1185">Reference proteome</keyword>
<dbReference type="SUPFAM" id="SSF51338">
    <property type="entry name" value="Composite domain of metallo-dependent hydrolases"/>
    <property type="match status" value="1"/>
</dbReference>
<dbReference type="InterPro" id="IPR011059">
    <property type="entry name" value="Metal-dep_hydrolase_composite"/>
</dbReference>
<evidence type="ECO:0000313" key="4">
    <source>
        <dbReference type="EMBL" id="MBO8196948.1"/>
    </source>
</evidence>
<dbReference type="SUPFAM" id="SSF51556">
    <property type="entry name" value="Metallo-dependent hydrolases"/>
    <property type="match status" value="1"/>
</dbReference>
<dbReference type="Gene3D" id="2.30.40.10">
    <property type="entry name" value="Urease, subunit C, domain 1"/>
    <property type="match status" value="1"/>
</dbReference>
<dbReference type="PANTHER" id="PTHR43794:SF11">
    <property type="entry name" value="AMIDOHYDROLASE-RELATED DOMAIN-CONTAINING PROTEIN"/>
    <property type="match status" value="1"/>
</dbReference>
<dbReference type="Pfam" id="PF01979">
    <property type="entry name" value="Amidohydro_1"/>
    <property type="match status" value="1"/>
</dbReference>
<reference evidence="4 5" key="1">
    <citation type="submission" date="2021-02" db="EMBL/GenBank/DDBJ databases">
        <title>Streptomyces spirodelae sp. nov., isolated from duckweed.</title>
        <authorList>
            <person name="Saimee Y."/>
            <person name="Duangmal K."/>
        </authorList>
    </citation>
    <scope>NUCLEOTIDE SEQUENCE [LARGE SCALE GENOMIC DNA]</scope>
    <source>
        <strain evidence="4 5">DSM 42105</strain>
    </source>
</reference>
<dbReference type="EMBL" id="JAFFZM010000001">
    <property type="protein sequence ID" value="MBO8196948.1"/>
    <property type="molecule type" value="Genomic_DNA"/>
</dbReference>
<comment type="caution">
    <text evidence="4">The sequence shown here is derived from an EMBL/GenBank/DDBJ whole genome shotgun (WGS) entry which is preliminary data.</text>
</comment>
<dbReference type="InterPro" id="IPR006680">
    <property type="entry name" value="Amidohydro-rel"/>
</dbReference>
<dbReference type="InterPro" id="IPR032466">
    <property type="entry name" value="Metal_Hydrolase"/>
</dbReference>
<accession>A0ABS3XNH0</accession>
<keyword evidence="1" id="KW-0378">Hydrolase</keyword>
<dbReference type="InterPro" id="IPR050287">
    <property type="entry name" value="MTA/SAH_deaminase"/>
</dbReference>
<dbReference type="Gene3D" id="3.20.20.140">
    <property type="entry name" value="Metal-dependent hydrolases"/>
    <property type="match status" value="1"/>
</dbReference>
<organism evidence="4 5">
    <name type="scientific">Streptomyces smyrnaeus</name>
    <dbReference type="NCBI Taxonomy" id="1387713"/>
    <lineage>
        <taxon>Bacteria</taxon>
        <taxon>Bacillati</taxon>
        <taxon>Actinomycetota</taxon>
        <taxon>Actinomycetes</taxon>
        <taxon>Kitasatosporales</taxon>
        <taxon>Streptomycetaceae</taxon>
        <taxon>Streptomyces</taxon>
    </lineage>
</organism>
<dbReference type="PANTHER" id="PTHR43794">
    <property type="entry name" value="AMINOHYDROLASE SSNA-RELATED"/>
    <property type="match status" value="1"/>
</dbReference>
<gene>
    <name evidence="4" type="ORF">JW613_01275</name>
</gene>
<dbReference type="CDD" id="cd01298">
    <property type="entry name" value="ATZ_TRZ_like"/>
    <property type="match status" value="1"/>
</dbReference>
<evidence type="ECO:0000313" key="5">
    <source>
        <dbReference type="Proteomes" id="UP000721954"/>
    </source>
</evidence>
<name>A0ABS3XNH0_9ACTN</name>
<feature type="domain" description="Amidohydrolase-related" evidence="3">
    <location>
        <begin position="78"/>
        <end position="412"/>
    </location>
</feature>